<dbReference type="EMBL" id="AQHF01000034">
    <property type="protein sequence ID" value="MBE0349082.1"/>
    <property type="molecule type" value="Genomic_DNA"/>
</dbReference>
<reference evidence="2 5" key="1">
    <citation type="submission" date="2015-06" db="EMBL/GenBank/DDBJ databases">
        <title>Genome sequence of Pseudoalteromonas peptidolytica.</title>
        <authorList>
            <person name="Xie B.-B."/>
            <person name="Rong J.-C."/>
            <person name="Qin Q.-L."/>
            <person name="Zhang Y.-Z."/>
        </authorList>
    </citation>
    <scope>NUCLEOTIDE SEQUENCE [LARGE SCALE GENOMIC DNA]</scope>
    <source>
        <strain evidence="2 5">F12-50-A1</strain>
    </source>
</reference>
<dbReference type="EMBL" id="AQHF01000026">
    <property type="protein sequence ID" value="MBE0347648.1"/>
    <property type="molecule type" value="Genomic_DNA"/>
</dbReference>
<evidence type="ECO:0000313" key="5">
    <source>
        <dbReference type="Proteomes" id="UP000660708"/>
    </source>
</evidence>
<keyword evidence="1" id="KW-1133">Transmembrane helix</keyword>
<protein>
    <submittedName>
        <fullName evidence="2">Uncharacterized protein</fullName>
    </submittedName>
</protein>
<keyword evidence="5" id="KW-1185">Reference proteome</keyword>
<organism evidence="2 5">
    <name type="scientific">Pseudoalteromonas peptidolytica F12-50-A1</name>
    <dbReference type="NCBI Taxonomy" id="1315280"/>
    <lineage>
        <taxon>Bacteria</taxon>
        <taxon>Pseudomonadati</taxon>
        <taxon>Pseudomonadota</taxon>
        <taxon>Gammaproteobacteria</taxon>
        <taxon>Alteromonadales</taxon>
        <taxon>Pseudoalteromonadaceae</taxon>
        <taxon>Pseudoalteromonas</taxon>
    </lineage>
</organism>
<evidence type="ECO:0000313" key="2">
    <source>
        <dbReference type="EMBL" id="MBE0347648.1"/>
    </source>
</evidence>
<comment type="caution">
    <text evidence="2">The sequence shown here is derived from an EMBL/GenBank/DDBJ whole genome shotgun (WGS) entry which is preliminary data.</text>
</comment>
<dbReference type="Proteomes" id="UP000660708">
    <property type="component" value="Unassembled WGS sequence"/>
</dbReference>
<keyword evidence="1" id="KW-0812">Transmembrane</keyword>
<gene>
    <name evidence="2" type="ORF">PPEP_a2150</name>
    <name evidence="3" type="ORF">PPEP_b0338</name>
    <name evidence="4" type="ORF">PPEP_b0992</name>
</gene>
<evidence type="ECO:0000256" key="1">
    <source>
        <dbReference type="SAM" id="Phobius"/>
    </source>
</evidence>
<feature type="transmembrane region" description="Helical" evidence="1">
    <location>
        <begin position="20"/>
        <end position="48"/>
    </location>
</feature>
<name>A0A8I0MY49_9GAMM</name>
<accession>A0A8I0MY49</accession>
<dbReference type="EMBL" id="AQHF01000034">
    <property type="protein sequence ID" value="MBE0348561.1"/>
    <property type="molecule type" value="Genomic_DNA"/>
</dbReference>
<proteinExistence type="predicted"/>
<sequence>MLTFSPLYQNEAALFGCFYFVFLIFSTIFNGNIAINNILFMTVALLIFW</sequence>
<keyword evidence="1" id="KW-0472">Membrane</keyword>
<evidence type="ECO:0000313" key="3">
    <source>
        <dbReference type="EMBL" id="MBE0348561.1"/>
    </source>
</evidence>
<dbReference type="AlphaFoldDB" id="A0A8I0MY49"/>
<evidence type="ECO:0000313" key="4">
    <source>
        <dbReference type="EMBL" id="MBE0349082.1"/>
    </source>
</evidence>